<organism evidence="3 4">
    <name type="scientific">Lactuca virosa</name>
    <dbReference type="NCBI Taxonomy" id="75947"/>
    <lineage>
        <taxon>Eukaryota</taxon>
        <taxon>Viridiplantae</taxon>
        <taxon>Streptophyta</taxon>
        <taxon>Embryophyta</taxon>
        <taxon>Tracheophyta</taxon>
        <taxon>Spermatophyta</taxon>
        <taxon>Magnoliopsida</taxon>
        <taxon>eudicotyledons</taxon>
        <taxon>Gunneridae</taxon>
        <taxon>Pentapetalae</taxon>
        <taxon>asterids</taxon>
        <taxon>campanulids</taxon>
        <taxon>Asterales</taxon>
        <taxon>Asteraceae</taxon>
        <taxon>Cichorioideae</taxon>
        <taxon>Cichorieae</taxon>
        <taxon>Lactucinae</taxon>
        <taxon>Lactuca</taxon>
    </lineage>
</organism>
<keyword evidence="4" id="KW-1185">Reference proteome</keyword>
<reference evidence="3 4" key="1">
    <citation type="submission" date="2022-01" db="EMBL/GenBank/DDBJ databases">
        <authorList>
            <person name="Xiong W."/>
            <person name="Schranz E."/>
        </authorList>
    </citation>
    <scope>NUCLEOTIDE SEQUENCE [LARGE SCALE GENOMIC DNA]</scope>
</reference>
<dbReference type="Proteomes" id="UP001157418">
    <property type="component" value="Unassembled WGS sequence"/>
</dbReference>
<dbReference type="InterPro" id="IPR007321">
    <property type="entry name" value="Transposase_28"/>
</dbReference>
<evidence type="ECO:0000256" key="1">
    <source>
        <dbReference type="SAM" id="Phobius"/>
    </source>
</evidence>
<dbReference type="Pfam" id="PF04195">
    <property type="entry name" value="Transposase_28"/>
    <property type="match status" value="1"/>
</dbReference>
<dbReference type="PANTHER" id="PTHR31099:SF28">
    <property type="entry name" value="F5J5.12"/>
    <property type="match status" value="1"/>
</dbReference>
<evidence type="ECO:0000259" key="2">
    <source>
        <dbReference type="Pfam" id="PF04195"/>
    </source>
</evidence>
<dbReference type="EMBL" id="CAKMRJ010005523">
    <property type="protein sequence ID" value="CAH1444465.1"/>
    <property type="molecule type" value="Genomic_DNA"/>
</dbReference>
<keyword evidence="1" id="KW-1133">Transmembrane helix</keyword>
<evidence type="ECO:0000313" key="4">
    <source>
        <dbReference type="Proteomes" id="UP001157418"/>
    </source>
</evidence>
<dbReference type="PANTHER" id="PTHR31099">
    <property type="entry name" value="OS06G0165300 PROTEIN"/>
    <property type="match status" value="1"/>
</dbReference>
<proteinExistence type="predicted"/>
<protein>
    <recommendedName>
        <fullName evidence="2">Transposase (putative) gypsy type domain-containing protein</fullName>
    </recommendedName>
</protein>
<keyword evidence="1" id="KW-0472">Membrane</keyword>
<dbReference type="AlphaFoldDB" id="A0AAU9P450"/>
<sequence length="133" mass="15288">MKSKLNPKSLSTIMKKYHNDPQFHPCLSEPGDTIVNAPDGFVGVYRIFFKSGLRLLTFDFLKTVLDSYHLHISQISHNGFQKIVCFVMLCSTLDIPPSITIFYYFYVTMSNGDWVSYSVCHVMLDIYDGFLLL</sequence>
<accession>A0AAU9P450</accession>
<feature type="domain" description="Transposase (putative) gypsy type" evidence="2">
    <location>
        <begin position="47"/>
        <end position="107"/>
    </location>
</feature>
<evidence type="ECO:0000313" key="3">
    <source>
        <dbReference type="EMBL" id="CAH1444465.1"/>
    </source>
</evidence>
<keyword evidence="1" id="KW-0812">Transmembrane</keyword>
<feature type="transmembrane region" description="Helical" evidence="1">
    <location>
        <begin position="83"/>
        <end position="106"/>
    </location>
</feature>
<name>A0AAU9P450_9ASTR</name>
<gene>
    <name evidence="3" type="ORF">LVIROSA_LOCUS30291</name>
</gene>
<comment type="caution">
    <text evidence="3">The sequence shown here is derived from an EMBL/GenBank/DDBJ whole genome shotgun (WGS) entry which is preliminary data.</text>
</comment>